<dbReference type="AlphaFoldDB" id="A0A0C3GU48"/>
<organism evidence="3 4">
    <name type="scientific">Oidiodendron maius (strain Zn)</name>
    <dbReference type="NCBI Taxonomy" id="913774"/>
    <lineage>
        <taxon>Eukaryota</taxon>
        <taxon>Fungi</taxon>
        <taxon>Dikarya</taxon>
        <taxon>Ascomycota</taxon>
        <taxon>Pezizomycotina</taxon>
        <taxon>Leotiomycetes</taxon>
        <taxon>Leotiomycetes incertae sedis</taxon>
        <taxon>Myxotrichaceae</taxon>
        <taxon>Oidiodendron</taxon>
    </lineage>
</organism>
<name>A0A0C3GU48_OIDMZ</name>
<dbReference type="OrthoDB" id="2796951at2759"/>
<dbReference type="PANTHER" id="PTHR36183:SF3">
    <property type="entry name" value="BETA-GLUCURONIDASE C-TERMINAL DOMAIN-CONTAINING PROTEIN"/>
    <property type="match status" value="1"/>
</dbReference>
<proteinExistence type="predicted"/>
<gene>
    <name evidence="3" type="ORF">OIDMADRAFT_106850</name>
</gene>
<dbReference type="Gene3D" id="3.20.20.80">
    <property type="entry name" value="Glycosidases"/>
    <property type="match status" value="1"/>
</dbReference>
<dbReference type="PANTHER" id="PTHR36183">
    <property type="entry name" value="BETA-GLUCURONIDASE"/>
    <property type="match status" value="1"/>
</dbReference>
<dbReference type="InterPro" id="IPR017853">
    <property type="entry name" value="GH"/>
</dbReference>
<dbReference type="InParanoid" id="A0A0C3GU48"/>
<evidence type="ECO:0000259" key="2">
    <source>
        <dbReference type="Pfam" id="PF16862"/>
    </source>
</evidence>
<evidence type="ECO:0000313" key="3">
    <source>
        <dbReference type="EMBL" id="KIM93916.1"/>
    </source>
</evidence>
<feature type="signal peptide" evidence="1">
    <location>
        <begin position="1"/>
        <end position="17"/>
    </location>
</feature>
<dbReference type="EMBL" id="KN832892">
    <property type="protein sequence ID" value="KIM93916.1"/>
    <property type="molecule type" value="Genomic_DNA"/>
</dbReference>
<reference evidence="3 4" key="1">
    <citation type="submission" date="2014-04" db="EMBL/GenBank/DDBJ databases">
        <authorList>
            <consortium name="DOE Joint Genome Institute"/>
            <person name="Kuo A."/>
            <person name="Martino E."/>
            <person name="Perotto S."/>
            <person name="Kohler A."/>
            <person name="Nagy L.G."/>
            <person name="Floudas D."/>
            <person name="Copeland A."/>
            <person name="Barry K.W."/>
            <person name="Cichocki N."/>
            <person name="Veneault-Fourrey C."/>
            <person name="LaButti K."/>
            <person name="Lindquist E.A."/>
            <person name="Lipzen A."/>
            <person name="Lundell T."/>
            <person name="Morin E."/>
            <person name="Murat C."/>
            <person name="Sun H."/>
            <person name="Tunlid A."/>
            <person name="Henrissat B."/>
            <person name="Grigoriev I.V."/>
            <person name="Hibbett D.S."/>
            <person name="Martin F."/>
            <person name="Nordberg H.P."/>
            <person name="Cantor M.N."/>
            <person name="Hua S.X."/>
        </authorList>
    </citation>
    <scope>NUCLEOTIDE SEQUENCE [LARGE SCALE GENOMIC DNA]</scope>
    <source>
        <strain evidence="3 4">Zn</strain>
    </source>
</reference>
<evidence type="ECO:0000313" key="4">
    <source>
        <dbReference type="Proteomes" id="UP000054321"/>
    </source>
</evidence>
<keyword evidence="4" id="KW-1185">Reference proteome</keyword>
<feature type="domain" description="Beta-glucuronidase C-terminal" evidence="2">
    <location>
        <begin position="381"/>
        <end position="484"/>
    </location>
</feature>
<reference evidence="4" key="2">
    <citation type="submission" date="2015-01" db="EMBL/GenBank/DDBJ databases">
        <title>Evolutionary Origins and Diversification of the Mycorrhizal Mutualists.</title>
        <authorList>
            <consortium name="DOE Joint Genome Institute"/>
            <consortium name="Mycorrhizal Genomics Consortium"/>
            <person name="Kohler A."/>
            <person name="Kuo A."/>
            <person name="Nagy L.G."/>
            <person name="Floudas D."/>
            <person name="Copeland A."/>
            <person name="Barry K.W."/>
            <person name="Cichocki N."/>
            <person name="Veneault-Fourrey C."/>
            <person name="LaButti K."/>
            <person name="Lindquist E.A."/>
            <person name="Lipzen A."/>
            <person name="Lundell T."/>
            <person name="Morin E."/>
            <person name="Murat C."/>
            <person name="Riley R."/>
            <person name="Ohm R."/>
            <person name="Sun H."/>
            <person name="Tunlid A."/>
            <person name="Henrissat B."/>
            <person name="Grigoriev I.V."/>
            <person name="Hibbett D.S."/>
            <person name="Martin F."/>
        </authorList>
    </citation>
    <scope>NUCLEOTIDE SEQUENCE [LARGE SCALE GENOMIC DNA]</scope>
    <source>
        <strain evidence="4">Zn</strain>
    </source>
</reference>
<dbReference type="Pfam" id="PF16862">
    <property type="entry name" value="Glyco_hydro_79C"/>
    <property type="match status" value="1"/>
</dbReference>
<evidence type="ECO:0000256" key="1">
    <source>
        <dbReference type="SAM" id="SignalP"/>
    </source>
</evidence>
<accession>A0A0C3GU48</accession>
<feature type="chain" id="PRO_5002174627" evidence="1">
    <location>
        <begin position="18"/>
        <end position="489"/>
    </location>
</feature>
<dbReference type="GO" id="GO:0016787">
    <property type="term" value="F:hydrolase activity"/>
    <property type="evidence" value="ECO:0007669"/>
    <property type="project" value="UniProtKB-KW"/>
</dbReference>
<dbReference type="SUPFAM" id="SSF51445">
    <property type="entry name" value="(Trans)glycosidases"/>
    <property type="match status" value="1"/>
</dbReference>
<dbReference type="InterPro" id="IPR031728">
    <property type="entry name" value="GlcAase_C"/>
</dbReference>
<dbReference type="Proteomes" id="UP000054321">
    <property type="component" value="Unassembled WGS sequence"/>
</dbReference>
<keyword evidence="3" id="KW-0378">Hydrolase</keyword>
<keyword evidence="1" id="KW-0732">Signal</keyword>
<protein>
    <submittedName>
        <fullName evidence="3">Glycoside hydrolase family 79 protein</fullName>
    </submittedName>
</protein>
<dbReference type="HOGENOM" id="CLU_022148_4_0_1"/>
<sequence length="489" mass="53366">MSLLITAFSSILITVSAGTTTFNVPLNPLGSATLDAAPVGISYEFFQFPSYLTNVSHTWSCSAQLQRLTGTWPRIRIGGTSQDRALYDPSLSAYVLYPGYENTFSGPLNFTFGPSFIELAGRYPGTVVMGLNRGGDNLTNTIEAAKAAVNGMKNLYAIELGNEPDIYPYTGFNNIAPDPATWTPAAEAASEAEWQLAVGSALRQTHIVQAGVFESSPANFSAVELIENERSANSRALRYIKDFSHHNYPQSTYFTVDLPSLMSHESVVSNVREFERDVVAAEKEGWEYVFGETNSVSGGGSNVTSPTFGSALWLLDYSLRSASIGIRRNYYHQCTIGICYYSFWDRTNINAPFYGAYVATAAMAGATYISGLDEGTSNYGGYVAYSNDRTMMKVILVNTDYYSGNAARPSETIVVKGLQERRVRTRRFTAPSALSRVDEGELPSFGGQYFDKDNCDLTGRAVTEDIKVMEGTASFNVAASEALIIDLCE</sequence>
<dbReference type="InterPro" id="IPR052974">
    <property type="entry name" value="GH79_Enzymes"/>
</dbReference>